<protein>
    <submittedName>
        <fullName evidence="5">Neurotransmitter-gated ion-channel ligand-binding domain-containing protein</fullName>
    </submittedName>
</protein>
<proteinExistence type="predicted"/>
<name>A0A914EJC0_9BILA</name>
<organism evidence="4 5">
    <name type="scientific">Acrobeloides nanus</name>
    <dbReference type="NCBI Taxonomy" id="290746"/>
    <lineage>
        <taxon>Eukaryota</taxon>
        <taxon>Metazoa</taxon>
        <taxon>Ecdysozoa</taxon>
        <taxon>Nematoda</taxon>
        <taxon>Chromadorea</taxon>
        <taxon>Rhabditida</taxon>
        <taxon>Tylenchina</taxon>
        <taxon>Cephalobomorpha</taxon>
        <taxon>Cephaloboidea</taxon>
        <taxon>Cephalobidae</taxon>
        <taxon>Acrobeloides</taxon>
    </lineage>
</organism>
<dbReference type="InterPro" id="IPR006202">
    <property type="entry name" value="Neur_chan_lig-bd"/>
</dbReference>
<evidence type="ECO:0000313" key="4">
    <source>
        <dbReference type="Proteomes" id="UP000887540"/>
    </source>
</evidence>
<dbReference type="WBParaSite" id="ACRNAN_scaffold8319.g31348.t1">
    <property type="protein sequence ID" value="ACRNAN_scaffold8319.g31348.t1"/>
    <property type="gene ID" value="ACRNAN_scaffold8319.g31348"/>
</dbReference>
<feature type="signal peptide" evidence="2">
    <location>
        <begin position="1"/>
        <end position="20"/>
    </location>
</feature>
<evidence type="ECO:0000259" key="3">
    <source>
        <dbReference type="Pfam" id="PF02931"/>
    </source>
</evidence>
<reference evidence="5" key="1">
    <citation type="submission" date="2022-11" db="UniProtKB">
        <authorList>
            <consortium name="WormBaseParasite"/>
        </authorList>
    </citation>
    <scope>IDENTIFICATION</scope>
</reference>
<sequence length="293" mass="31834">MTGYFLIGLYLELICLYAYASPITQQANVSFTMSTKGSSEVASTITIFPNGPNKSSTPTNLQDTKRMNTSTTSTTPTTTTTTTPTSTTSLTPSLTLTTTSQRTQPTITPTTTTTSTTTVVVEPSSAATAMTTTMRPSIAATSMTVPLQTSSQMRSTTTVQNSAFTTPAPTKGTNTFATFISAITTVPNTRPSETAQSPPDHYERLLEDIFKGYDKKIMPFSNEKIPVTIAETVLGCILVQVVEKSQIASYVITRKQNWTDPRFQWNPAKYGGIKNILVPADHIWLADVFNYNK</sequence>
<dbReference type="SUPFAM" id="SSF63712">
    <property type="entry name" value="Nicotinic receptor ligand binding domain-like"/>
    <property type="match status" value="1"/>
</dbReference>
<dbReference type="AlphaFoldDB" id="A0A914EJC0"/>
<feature type="region of interest" description="Disordered" evidence="1">
    <location>
        <begin position="46"/>
        <end position="116"/>
    </location>
</feature>
<keyword evidence="2" id="KW-0732">Signal</keyword>
<evidence type="ECO:0000313" key="5">
    <source>
        <dbReference type="WBParaSite" id="ACRNAN_scaffold8319.g31348.t1"/>
    </source>
</evidence>
<dbReference type="Gene3D" id="2.70.170.10">
    <property type="entry name" value="Neurotransmitter-gated ion-channel ligand-binding domain"/>
    <property type="match status" value="1"/>
</dbReference>
<feature type="chain" id="PRO_5037345330" evidence="2">
    <location>
        <begin position="21"/>
        <end position="293"/>
    </location>
</feature>
<feature type="compositionally biased region" description="Low complexity" evidence="1">
    <location>
        <begin position="69"/>
        <end position="116"/>
    </location>
</feature>
<feature type="domain" description="Neurotransmitter-gated ion-channel ligand-binding" evidence="3">
    <location>
        <begin position="203"/>
        <end position="293"/>
    </location>
</feature>
<dbReference type="GO" id="GO:0005230">
    <property type="term" value="F:extracellular ligand-gated monoatomic ion channel activity"/>
    <property type="evidence" value="ECO:0007669"/>
    <property type="project" value="InterPro"/>
</dbReference>
<accession>A0A914EJC0</accession>
<dbReference type="InterPro" id="IPR036734">
    <property type="entry name" value="Neur_chan_lig-bd_sf"/>
</dbReference>
<feature type="compositionally biased region" description="Polar residues" evidence="1">
    <location>
        <begin position="46"/>
        <end position="62"/>
    </location>
</feature>
<evidence type="ECO:0000256" key="1">
    <source>
        <dbReference type="SAM" id="MobiDB-lite"/>
    </source>
</evidence>
<dbReference type="Proteomes" id="UP000887540">
    <property type="component" value="Unplaced"/>
</dbReference>
<dbReference type="Pfam" id="PF02931">
    <property type="entry name" value="Neur_chan_LBD"/>
    <property type="match status" value="1"/>
</dbReference>
<evidence type="ECO:0000256" key="2">
    <source>
        <dbReference type="SAM" id="SignalP"/>
    </source>
</evidence>
<dbReference type="GO" id="GO:0016020">
    <property type="term" value="C:membrane"/>
    <property type="evidence" value="ECO:0007669"/>
    <property type="project" value="InterPro"/>
</dbReference>
<keyword evidence="4" id="KW-1185">Reference proteome</keyword>